<dbReference type="InterPro" id="IPR043502">
    <property type="entry name" value="DNA/RNA_pol_sf"/>
</dbReference>
<keyword evidence="5" id="KW-1185">Reference proteome</keyword>
<dbReference type="Proteomes" id="UP001627154">
    <property type="component" value="Unassembled WGS sequence"/>
</dbReference>
<evidence type="ECO:0000259" key="2">
    <source>
        <dbReference type="Pfam" id="PF07727"/>
    </source>
</evidence>
<dbReference type="PANTHER" id="PTHR11439">
    <property type="entry name" value="GAG-POL-RELATED RETROTRANSPOSON"/>
    <property type="match status" value="1"/>
</dbReference>
<evidence type="ECO:0000313" key="4">
    <source>
        <dbReference type="EMBL" id="KAL3401287.1"/>
    </source>
</evidence>
<dbReference type="EMBL" id="JBJJXI010000048">
    <property type="protein sequence ID" value="KAL3401287.1"/>
    <property type="molecule type" value="Genomic_DNA"/>
</dbReference>
<proteinExistence type="predicted"/>
<feature type="domain" description="Reverse transcriptase Ty1/copia-type" evidence="2">
    <location>
        <begin position="220"/>
        <end position="457"/>
    </location>
</feature>
<gene>
    <name evidence="4" type="ORF">TKK_005588</name>
</gene>
<dbReference type="InterPro" id="IPR013103">
    <property type="entry name" value="RVT_2"/>
</dbReference>
<dbReference type="GO" id="GO:0071897">
    <property type="term" value="P:DNA biosynthetic process"/>
    <property type="evidence" value="ECO:0007669"/>
    <property type="project" value="UniProtKB-ARBA"/>
</dbReference>
<dbReference type="SUPFAM" id="SSF56672">
    <property type="entry name" value="DNA/RNA polymerases"/>
    <property type="match status" value="1"/>
</dbReference>
<dbReference type="InterPro" id="IPR057670">
    <property type="entry name" value="SH3_retrovirus"/>
</dbReference>
<feature type="domain" description="Retroviral polymerase SH3-like" evidence="3">
    <location>
        <begin position="61"/>
        <end position="112"/>
    </location>
</feature>
<sequence>MNTARCLLADAGVQKRFWPEIVCAATYLKNRTLANTVENKTPYEIFFNKKPNVENLKLYGSKVFVRKPEQRRKSKFEQKSEMGVLVGYSEVGYRVLLNNKVIVSRQVEIVERDIKCIGLNLEENSEEISDSESNEGHREESEDSEYYSNNEEEKNSEGLRRSSRVKKSPMRYPEPDNTSSVSANVCRVDTPRTFEEAIISVDKDEWVKAMDREIEVLKKNKTWKVVEKIEGKKTIDVKWVYTRKTGGKYKARLVVRGFQQKDQIEDVYAPVAKVQTLKTLLAYCCQYELNIQQMDVEAAFLNGKVKTEVYVNQPKGYADGTNKVCKLLKALNGLRESPRAWYECLDEFLVKIGFRSCEMDNCLYIYEGEEKMFILIYVYDLLICSNTINEEKVKRIKNMLSERFKMKDLGNVNEYLSIKIEYDLKNKMLKINQTRYIETLIKNYQLSDSKLYNTPMEINLKLDIMADCKPDLKYRNIIGALLYISSSTRPDVSYSVNYLSRFQNCYNRSHWKYALRVLKYLYKTKNLSLVYKQSDDKDIMDCYVDADWAGDNNDRKSTSGYVIRLFGNPIYWKSRKQKCITKASTYAEYVALSEAVSEIKFVREILTKLNVKLKAPVKIYEDNTGAIDIAKNGNLTKNSKHIEIHYHFVHESVKNQEIEVCKIDTSENVADIFTKALGKEKHIKFRDMLNIS</sequence>
<dbReference type="Pfam" id="PF25597">
    <property type="entry name" value="SH3_retrovirus"/>
    <property type="match status" value="1"/>
</dbReference>
<evidence type="ECO:0000259" key="3">
    <source>
        <dbReference type="Pfam" id="PF25597"/>
    </source>
</evidence>
<reference evidence="4 5" key="1">
    <citation type="journal article" date="2024" name="bioRxiv">
        <title>A reference genome for Trichogramma kaykai: A tiny desert-dwelling parasitoid wasp with competing sex-ratio distorters.</title>
        <authorList>
            <person name="Culotta J."/>
            <person name="Lindsey A.R."/>
        </authorList>
    </citation>
    <scope>NUCLEOTIDE SEQUENCE [LARGE SCALE GENOMIC DNA]</scope>
    <source>
        <strain evidence="4 5">KSX58</strain>
    </source>
</reference>
<dbReference type="PANTHER" id="PTHR11439:SF440">
    <property type="entry name" value="INTEGRASE CATALYTIC DOMAIN-CONTAINING PROTEIN"/>
    <property type="match status" value="1"/>
</dbReference>
<dbReference type="Pfam" id="PF07727">
    <property type="entry name" value="RVT_2"/>
    <property type="match status" value="1"/>
</dbReference>
<evidence type="ECO:0000256" key="1">
    <source>
        <dbReference type="SAM" id="MobiDB-lite"/>
    </source>
</evidence>
<feature type="region of interest" description="Disordered" evidence="1">
    <location>
        <begin position="125"/>
        <end position="184"/>
    </location>
</feature>
<name>A0ABD2X7J8_9HYME</name>
<protein>
    <recommendedName>
        <fullName evidence="6">Reverse transcriptase Ty1/copia-type domain-containing protein</fullName>
    </recommendedName>
</protein>
<evidence type="ECO:0008006" key="6">
    <source>
        <dbReference type="Google" id="ProtNLM"/>
    </source>
</evidence>
<evidence type="ECO:0000313" key="5">
    <source>
        <dbReference type="Proteomes" id="UP001627154"/>
    </source>
</evidence>
<accession>A0ABD2X7J8</accession>
<dbReference type="AlphaFoldDB" id="A0ABD2X7J8"/>
<feature type="compositionally biased region" description="Basic and acidic residues" evidence="1">
    <location>
        <begin position="151"/>
        <end position="160"/>
    </location>
</feature>
<dbReference type="CDD" id="cd09272">
    <property type="entry name" value="RNase_HI_RT_Ty1"/>
    <property type="match status" value="1"/>
</dbReference>
<organism evidence="4 5">
    <name type="scientific">Trichogramma kaykai</name>
    <dbReference type="NCBI Taxonomy" id="54128"/>
    <lineage>
        <taxon>Eukaryota</taxon>
        <taxon>Metazoa</taxon>
        <taxon>Ecdysozoa</taxon>
        <taxon>Arthropoda</taxon>
        <taxon>Hexapoda</taxon>
        <taxon>Insecta</taxon>
        <taxon>Pterygota</taxon>
        <taxon>Neoptera</taxon>
        <taxon>Endopterygota</taxon>
        <taxon>Hymenoptera</taxon>
        <taxon>Apocrita</taxon>
        <taxon>Proctotrupomorpha</taxon>
        <taxon>Chalcidoidea</taxon>
        <taxon>Trichogrammatidae</taxon>
        <taxon>Trichogramma</taxon>
    </lineage>
</organism>
<comment type="caution">
    <text evidence="4">The sequence shown here is derived from an EMBL/GenBank/DDBJ whole genome shotgun (WGS) entry which is preliminary data.</text>
</comment>